<sequence>MHRYSFDSYSICFLYFMKSGASYYVKMKKVSSLFVFVSLLVVIANVDSGLLATRYQIDNRPDCIWIWYPRYPSYLPRRTTTTVAPTTTPPAAATETTETTPAPGNEDEAPADAVGEATEASPSDIEEVTVVEDSSDVK</sequence>
<feature type="compositionally biased region" description="Low complexity" evidence="1">
    <location>
        <begin position="79"/>
        <end position="103"/>
    </location>
</feature>
<dbReference type="AlphaFoldDB" id="A0A9N9QL77"/>
<dbReference type="Proteomes" id="UP001152799">
    <property type="component" value="Chromosome 6"/>
</dbReference>
<evidence type="ECO:0000313" key="2">
    <source>
        <dbReference type="EMBL" id="CAG9769980.1"/>
    </source>
</evidence>
<keyword evidence="3" id="KW-1185">Reference proteome</keyword>
<feature type="compositionally biased region" description="Acidic residues" evidence="1">
    <location>
        <begin position="124"/>
        <end position="138"/>
    </location>
</feature>
<evidence type="ECO:0000313" key="3">
    <source>
        <dbReference type="Proteomes" id="UP001152799"/>
    </source>
</evidence>
<organism evidence="2 3">
    <name type="scientific">Ceutorhynchus assimilis</name>
    <name type="common">cabbage seed weevil</name>
    <dbReference type="NCBI Taxonomy" id="467358"/>
    <lineage>
        <taxon>Eukaryota</taxon>
        <taxon>Metazoa</taxon>
        <taxon>Ecdysozoa</taxon>
        <taxon>Arthropoda</taxon>
        <taxon>Hexapoda</taxon>
        <taxon>Insecta</taxon>
        <taxon>Pterygota</taxon>
        <taxon>Neoptera</taxon>
        <taxon>Endopterygota</taxon>
        <taxon>Coleoptera</taxon>
        <taxon>Polyphaga</taxon>
        <taxon>Cucujiformia</taxon>
        <taxon>Curculionidae</taxon>
        <taxon>Ceutorhynchinae</taxon>
        <taxon>Ceutorhynchus</taxon>
    </lineage>
</organism>
<feature type="region of interest" description="Disordered" evidence="1">
    <location>
        <begin position="79"/>
        <end position="138"/>
    </location>
</feature>
<reference evidence="2" key="1">
    <citation type="submission" date="2022-01" db="EMBL/GenBank/DDBJ databases">
        <authorList>
            <person name="King R."/>
        </authorList>
    </citation>
    <scope>NUCLEOTIDE SEQUENCE</scope>
</reference>
<evidence type="ECO:0000256" key="1">
    <source>
        <dbReference type="SAM" id="MobiDB-lite"/>
    </source>
</evidence>
<accession>A0A9N9QL77</accession>
<name>A0A9N9QL77_9CUCU</name>
<protein>
    <submittedName>
        <fullName evidence="2">Uncharacterized protein</fullName>
    </submittedName>
</protein>
<proteinExistence type="predicted"/>
<gene>
    <name evidence="2" type="ORF">CEUTPL_LOCUS10450</name>
</gene>
<dbReference type="EMBL" id="OU892282">
    <property type="protein sequence ID" value="CAG9769980.1"/>
    <property type="molecule type" value="Genomic_DNA"/>
</dbReference>